<gene>
    <name evidence="4" type="ORF">A3A21_00265</name>
</gene>
<dbReference type="SMART" id="SM00060">
    <property type="entry name" value="FN3"/>
    <property type="match status" value="1"/>
</dbReference>
<dbReference type="STRING" id="1798471.A3A21_00265"/>
<dbReference type="SUPFAM" id="SSF49363">
    <property type="entry name" value="Purple acid phosphatase, N-terminal domain"/>
    <property type="match status" value="1"/>
</dbReference>
<dbReference type="InterPro" id="IPR018466">
    <property type="entry name" value="Kre9/Knh1-like_N"/>
</dbReference>
<dbReference type="CDD" id="cd00063">
    <property type="entry name" value="FN3"/>
    <property type="match status" value="1"/>
</dbReference>
<dbReference type="InterPro" id="IPR003961">
    <property type="entry name" value="FN3_dom"/>
</dbReference>
<dbReference type="GO" id="GO:0046872">
    <property type="term" value="F:metal ion binding"/>
    <property type="evidence" value="ECO:0007669"/>
    <property type="project" value="InterPro"/>
</dbReference>
<dbReference type="PROSITE" id="PS50853">
    <property type="entry name" value="FN3"/>
    <property type="match status" value="1"/>
</dbReference>
<dbReference type="AlphaFoldDB" id="A0A1F6BT51"/>
<protein>
    <recommendedName>
        <fullName evidence="3">Fibronectin type-III domain-containing protein</fullName>
    </recommendedName>
</protein>
<dbReference type="Gene3D" id="2.60.40.10">
    <property type="entry name" value="Immunoglobulins"/>
    <property type="match status" value="1"/>
</dbReference>
<evidence type="ECO:0000313" key="4">
    <source>
        <dbReference type="EMBL" id="OGG39717.1"/>
    </source>
</evidence>
<comment type="caution">
    <text evidence="4">The sequence shown here is derived from an EMBL/GenBank/DDBJ whole genome shotgun (WGS) entry which is preliminary data.</text>
</comment>
<evidence type="ECO:0000313" key="5">
    <source>
        <dbReference type="Proteomes" id="UP000176996"/>
    </source>
</evidence>
<accession>A0A1F6BT51</accession>
<evidence type="ECO:0000256" key="2">
    <source>
        <dbReference type="SAM" id="Coils"/>
    </source>
</evidence>
<proteinExistence type="predicted"/>
<dbReference type="InterPro" id="IPR002477">
    <property type="entry name" value="Peptidoglycan-bd-like"/>
</dbReference>
<dbReference type="InterPro" id="IPR013783">
    <property type="entry name" value="Ig-like_fold"/>
</dbReference>
<evidence type="ECO:0000256" key="1">
    <source>
        <dbReference type="ARBA" id="ARBA00022729"/>
    </source>
</evidence>
<dbReference type="InterPro" id="IPR036366">
    <property type="entry name" value="PGBDSf"/>
</dbReference>
<keyword evidence="1" id="KW-0732">Signal</keyword>
<sequence length="695" mass="74173">MLMRILKDNRFLFIIVGILLVVPFSGFAQSLDLSSVIKQLQEQIEALQKQVVSLQSQLQVAKEEIAEVKTELKLTNSLVRGSFGDEVRALQEFLKQFPDIYPSGLVTGYFGPQTELAVKKLQEKQGIEAVGIVGPKTLSKINELIAYGAGTSGVVPPGLLIAPGIQAKLATTTILIVSSTSPNTTTTLPVVALPLPLPVTSSTSPFSTTTTPVVTPAPVVTSTPAPATPSIAPVFSVASPASGATWNKGNTYSIQWSNTGLVVSNVRISLYKNGATYSSDPFIAIDVPNSGSYSWQVFSSLSDDSNYSVRVFNSAYPNNWGDSGLFSIIATTTATTATTTTSTATTTTTTTATTTTTTTPIITVTYPNGGETLGYLSYGFYYNSSNVSRVGFKVLKGSQTVYESTTPTTAGTRLSFSPFPDNSAWSAYQSGSDYKIRVFDWDNSSVYDDSNNYFSVDVTDPVVSNLSVSLITENSAVITWTTDEPANSQVNYGSTSSNWALTPIDYTKVTSHSVTLTGLTSGTLYKYRVMSTDDLGNTTQTPTYPSEYTFTTTAIAASVTITYPNGGETWETGQNYTITWNSTGNINGVLLFLANEAGQVFVTNLVNVYGNPGSTQWGVSSSFLGRYRILIHGCSALNCTVGNTKSTESSVASDLSDSYFNIVSATSSANLANSNLASLLELLASLLQNLQQTLR</sequence>
<dbReference type="InterPro" id="IPR036365">
    <property type="entry name" value="PGBD-like_sf"/>
</dbReference>
<dbReference type="SUPFAM" id="SSF47090">
    <property type="entry name" value="PGBD-like"/>
    <property type="match status" value="1"/>
</dbReference>
<dbReference type="InterPro" id="IPR008963">
    <property type="entry name" value="Purple_acid_Pase-like_N"/>
</dbReference>
<dbReference type="Proteomes" id="UP000176996">
    <property type="component" value="Unassembled WGS sequence"/>
</dbReference>
<dbReference type="Pfam" id="PF01471">
    <property type="entry name" value="PG_binding_1"/>
    <property type="match status" value="1"/>
</dbReference>
<dbReference type="Pfam" id="PF10342">
    <property type="entry name" value="Kre9_KNH"/>
    <property type="match status" value="1"/>
</dbReference>
<dbReference type="InterPro" id="IPR015914">
    <property type="entry name" value="PAPs_N"/>
</dbReference>
<name>A0A1F6BT51_9BACT</name>
<feature type="coiled-coil region" evidence="2">
    <location>
        <begin position="30"/>
        <end position="78"/>
    </location>
</feature>
<feature type="domain" description="Fibronectin type-III" evidence="3">
    <location>
        <begin position="462"/>
        <end position="555"/>
    </location>
</feature>
<organism evidence="4 5">
    <name type="scientific">Candidatus Jorgensenbacteria bacterium RIFCSPLOWO2_01_FULL_45_25b</name>
    <dbReference type="NCBI Taxonomy" id="1798471"/>
    <lineage>
        <taxon>Bacteria</taxon>
        <taxon>Candidatus Joergenseniibacteriota</taxon>
    </lineage>
</organism>
<dbReference type="Pfam" id="PF16656">
    <property type="entry name" value="Pur_ac_phosph_N"/>
    <property type="match status" value="1"/>
</dbReference>
<reference evidence="4 5" key="1">
    <citation type="journal article" date="2016" name="Nat. Commun.">
        <title>Thousands of microbial genomes shed light on interconnected biogeochemical processes in an aquifer system.</title>
        <authorList>
            <person name="Anantharaman K."/>
            <person name="Brown C.T."/>
            <person name="Hug L.A."/>
            <person name="Sharon I."/>
            <person name="Castelle C.J."/>
            <person name="Probst A.J."/>
            <person name="Thomas B.C."/>
            <person name="Singh A."/>
            <person name="Wilkins M.J."/>
            <person name="Karaoz U."/>
            <person name="Brodie E.L."/>
            <person name="Williams K.H."/>
            <person name="Hubbard S.S."/>
            <person name="Banfield J.F."/>
        </authorList>
    </citation>
    <scope>NUCLEOTIDE SEQUENCE [LARGE SCALE GENOMIC DNA]</scope>
</reference>
<keyword evidence="2" id="KW-0175">Coiled coil</keyword>
<evidence type="ECO:0000259" key="3">
    <source>
        <dbReference type="PROSITE" id="PS50853"/>
    </source>
</evidence>
<dbReference type="GO" id="GO:0003993">
    <property type="term" value="F:acid phosphatase activity"/>
    <property type="evidence" value="ECO:0007669"/>
    <property type="project" value="InterPro"/>
</dbReference>
<dbReference type="Gene3D" id="1.10.101.10">
    <property type="entry name" value="PGBD-like superfamily/PGBD"/>
    <property type="match status" value="1"/>
</dbReference>
<dbReference type="EMBL" id="MFKK01000037">
    <property type="protein sequence ID" value="OGG39717.1"/>
    <property type="molecule type" value="Genomic_DNA"/>
</dbReference>